<dbReference type="Proteomes" id="UP000515908">
    <property type="component" value="Chromosome 07"/>
</dbReference>
<dbReference type="AlphaFoldDB" id="A0A7G2CDL8"/>
<dbReference type="VEuPathDB" id="TriTrypDB:ADEAN_000427100"/>
<organism evidence="1 2">
    <name type="scientific">Angomonas deanei</name>
    <dbReference type="NCBI Taxonomy" id="59799"/>
    <lineage>
        <taxon>Eukaryota</taxon>
        <taxon>Discoba</taxon>
        <taxon>Euglenozoa</taxon>
        <taxon>Kinetoplastea</taxon>
        <taxon>Metakinetoplastina</taxon>
        <taxon>Trypanosomatida</taxon>
        <taxon>Trypanosomatidae</taxon>
        <taxon>Strigomonadinae</taxon>
        <taxon>Angomonas</taxon>
    </lineage>
</organism>
<reference evidence="1 2" key="1">
    <citation type="submission" date="2020-08" db="EMBL/GenBank/DDBJ databases">
        <authorList>
            <person name="Newling K."/>
            <person name="Davey J."/>
            <person name="Forrester S."/>
        </authorList>
    </citation>
    <scope>NUCLEOTIDE SEQUENCE [LARGE SCALE GENOMIC DNA]</scope>
    <source>
        <strain evidence="2">Crithidia deanei Carvalho (ATCC PRA-265)</strain>
    </source>
</reference>
<accession>A0A7G2CDL8</accession>
<keyword evidence="2" id="KW-1185">Reference proteome</keyword>
<evidence type="ECO:0000313" key="2">
    <source>
        <dbReference type="Proteomes" id="UP000515908"/>
    </source>
</evidence>
<protein>
    <submittedName>
        <fullName evidence="1">Uncharacterized protein</fullName>
    </submittedName>
</protein>
<name>A0A7G2CDL8_9TRYP</name>
<sequence>MTVGEVLTPYDETVPPSLPALFATATIRVEVQWNTKRPSVDQPIKVKRALQRDLSRLLLTAVDWIEIREGSLSSCTVPFGGKHCDAFVFEFYPYLSSRLSGDLFVGHGLYLLHDAYRAALSPSTKADFVFLLEALGSDVAGNSFRVVHVNVTKAHP</sequence>
<evidence type="ECO:0000313" key="1">
    <source>
        <dbReference type="EMBL" id="CAD2216793.1"/>
    </source>
</evidence>
<dbReference type="EMBL" id="LR877151">
    <property type="protein sequence ID" value="CAD2216793.1"/>
    <property type="molecule type" value="Genomic_DNA"/>
</dbReference>
<gene>
    <name evidence="1" type="ORF">ADEAN_000427100</name>
</gene>
<proteinExistence type="predicted"/>